<dbReference type="RefSeq" id="WP_130189875.1">
    <property type="nucleotide sequence ID" value="NZ_CP035913.1"/>
</dbReference>
<name>A0A4P6L728_9BURK</name>
<gene>
    <name evidence="2" type="ORF">EWM63_30525</name>
</gene>
<evidence type="ECO:0000313" key="2">
    <source>
        <dbReference type="EMBL" id="QBE66768.1"/>
    </source>
</evidence>
<dbReference type="Gene3D" id="1.20.1440.110">
    <property type="entry name" value="acylaminoacyl peptidase"/>
    <property type="match status" value="1"/>
</dbReference>
<accession>A0A4P6L728</accession>
<dbReference type="SUPFAM" id="SSF53474">
    <property type="entry name" value="alpha/beta-Hydrolases"/>
    <property type="match status" value="1"/>
</dbReference>
<dbReference type="GO" id="GO:0006508">
    <property type="term" value="P:proteolysis"/>
    <property type="evidence" value="ECO:0007669"/>
    <property type="project" value="InterPro"/>
</dbReference>
<dbReference type="Gene3D" id="3.40.50.1820">
    <property type="entry name" value="alpha/beta hydrolase"/>
    <property type="match status" value="1"/>
</dbReference>
<dbReference type="PANTHER" id="PTHR22946:SF12">
    <property type="entry name" value="CONIDIAL PIGMENT BIOSYNTHESIS PROTEIN AYG1 (AFU_ORTHOLOGUE AFUA_2G17550)"/>
    <property type="match status" value="1"/>
</dbReference>
<sequence>MFKYFPTNYVWNLSVDLAIEMGARIGEIEEMCAPLQEAARQPDAEGTRAFRATWSNMADKLCGLAEEDERRGRLISAGDKYGRAATYYLTAERLQAHGAPGRTELYKRFLDVFARGIRLAGENCERVEIPYGDGHIAGLYVRAEGVTGPAPLLVQVNGLDSTKEMKYRVGLPRWLAQRGVSSLVIDQPGTGEALRLHGMTAVHDSERWASKVVDWLESAPERRADVDPKRIGLEGVSLGGYYCPRAVAFEPRFACGVVWGANHDWRDVQKKRLAKEGSFPVPHYWEHVRWVWGAKDMDDFMRIAENVHLDGVLDRITVPFLVTHGEKDSQIPLHWAQRTYDQLVNSPGRELKIFTDREGGVQHSSFDNSANAGAYIADWVAETLGGRVAI</sequence>
<protein>
    <submittedName>
        <fullName evidence="2">Alpha/beta hydrolase</fullName>
    </submittedName>
</protein>
<dbReference type="OrthoDB" id="9812921at2"/>
<dbReference type="KEGG" id="plue:EWM63_30525"/>
<dbReference type="AlphaFoldDB" id="A0A4P6L728"/>
<evidence type="ECO:0000313" key="3">
    <source>
        <dbReference type="Proteomes" id="UP000290637"/>
    </source>
</evidence>
<evidence type="ECO:0000259" key="1">
    <source>
        <dbReference type="Pfam" id="PF00326"/>
    </source>
</evidence>
<organism evidence="2 3">
    <name type="scientific">Pseudoduganella lutea</name>
    <dbReference type="NCBI Taxonomy" id="321985"/>
    <lineage>
        <taxon>Bacteria</taxon>
        <taxon>Pseudomonadati</taxon>
        <taxon>Pseudomonadota</taxon>
        <taxon>Betaproteobacteria</taxon>
        <taxon>Burkholderiales</taxon>
        <taxon>Oxalobacteraceae</taxon>
        <taxon>Telluria group</taxon>
        <taxon>Pseudoduganella</taxon>
    </lineage>
</organism>
<feature type="domain" description="Peptidase S9 prolyl oligopeptidase catalytic" evidence="1">
    <location>
        <begin position="173"/>
        <end position="385"/>
    </location>
</feature>
<proteinExistence type="predicted"/>
<dbReference type="InterPro" id="IPR050261">
    <property type="entry name" value="FrsA_esterase"/>
</dbReference>
<dbReference type="EMBL" id="CP035913">
    <property type="protein sequence ID" value="QBE66768.1"/>
    <property type="molecule type" value="Genomic_DNA"/>
</dbReference>
<dbReference type="InterPro" id="IPR001375">
    <property type="entry name" value="Peptidase_S9_cat"/>
</dbReference>
<dbReference type="InterPro" id="IPR029058">
    <property type="entry name" value="AB_hydrolase_fold"/>
</dbReference>
<reference evidence="2 3" key="1">
    <citation type="submission" date="2019-02" db="EMBL/GenBank/DDBJ databases">
        <title>Draft Genome Sequences of Six Type Strains of the Genus Massilia.</title>
        <authorList>
            <person name="Miess H."/>
            <person name="Frediansyhah A."/>
            <person name="Gross H."/>
        </authorList>
    </citation>
    <scope>NUCLEOTIDE SEQUENCE [LARGE SCALE GENOMIC DNA]</scope>
    <source>
        <strain evidence="2 3">DSM 17473</strain>
    </source>
</reference>
<keyword evidence="2" id="KW-0378">Hydrolase</keyword>
<dbReference type="Proteomes" id="UP000290637">
    <property type="component" value="Chromosome"/>
</dbReference>
<keyword evidence="3" id="KW-1185">Reference proteome</keyword>
<dbReference type="Pfam" id="PF00326">
    <property type="entry name" value="Peptidase_S9"/>
    <property type="match status" value="1"/>
</dbReference>
<dbReference type="PANTHER" id="PTHR22946">
    <property type="entry name" value="DIENELACTONE HYDROLASE DOMAIN-CONTAINING PROTEIN-RELATED"/>
    <property type="match status" value="1"/>
</dbReference>
<dbReference type="GO" id="GO:0008236">
    <property type="term" value="F:serine-type peptidase activity"/>
    <property type="evidence" value="ECO:0007669"/>
    <property type="project" value="InterPro"/>
</dbReference>